<name>A0ACA9K3P7_9GLOM</name>
<proteinExistence type="predicted"/>
<evidence type="ECO:0000313" key="2">
    <source>
        <dbReference type="Proteomes" id="UP000789860"/>
    </source>
</evidence>
<dbReference type="EMBL" id="CAJVPM010000602">
    <property type="protein sequence ID" value="CAG8447820.1"/>
    <property type="molecule type" value="Genomic_DNA"/>
</dbReference>
<organism evidence="1 2">
    <name type="scientific">Scutellospora calospora</name>
    <dbReference type="NCBI Taxonomy" id="85575"/>
    <lineage>
        <taxon>Eukaryota</taxon>
        <taxon>Fungi</taxon>
        <taxon>Fungi incertae sedis</taxon>
        <taxon>Mucoromycota</taxon>
        <taxon>Glomeromycotina</taxon>
        <taxon>Glomeromycetes</taxon>
        <taxon>Diversisporales</taxon>
        <taxon>Gigasporaceae</taxon>
        <taxon>Scutellospora</taxon>
    </lineage>
</organism>
<protein>
    <submittedName>
        <fullName evidence="1">4585_t:CDS:1</fullName>
    </submittedName>
</protein>
<keyword evidence="2" id="KW-1185">Reference proteome</keyword>
<reference evidence="1" key="1">
    <citation type="submission" date="2021-06" db="EMBL/GenBank/DDBJ databases">
        <authorList>
            <person name="Kallberg Y."/>
            <person name="Tangrot J."/>
            <person name="Rosling A."/>
        </authorList>
    </citation>
    <scope>NUCLEOTIDE SEQUENCE</scope>
    <source>
        <strain evidence="1">AU212A</strain>
    </source>
</reference>
<accession>A0ACA9K3P7</accession>
<comment type="caution">
    <text evidence="1">The sequence shown here is derived from an EMBL/GenBank/DDBJ whole genome shotgun (WGS) entry which is preliminary data.</text>
</comment>
<evidence type="ECO:0000313" key="1">
    <source>
        <dbReference type="EMBL" id="CAG8447820.1"/>
    </source>
</evidence>
<dbReference type="Proteomes" id="UP000789860">
    <property type="component" value="Unassembled WGS sequence"/>
</dbReference>
<gene>
    <name evidence="1" type="ORF">SCALOS_LOCUS1030</name>
</gene>
<sequence length="368" mass="42444">MEIEETNQDLQLAPLYETSSSSESKLRKLRTIYKTQPEENILEQLETYKNSTVLPRDFVNKLVQEFKFKPDKKFKNDQDDNVTNTNDQSAFFKFIEGRRFHNIEGVHYPFPNDDDECDRLHLQHFLNKHVWQNNFSSPIAHILKKSSTKVLDIGCGAGSWILEMSTTYQDAKFIGLDITPHQPSKIKPNNLSFVQANALEGLPFNDNEFDFIFQRLLFSGYPESKWPFVVDEMVRVLKPGGYLELTEADPSIKQTGPAGTRLFAGKGGADINACYKLQKYVTEQGNLENIKQEVKNMYHGKQNGRLGEVSIENTMCAMKNLKTQIMNIMQVSSKEYDEIIKIATEEIRELNSYYPMIRVYASKKFETK</sequence>